<evidence type="ECO:0000256" key="3">
    <source>
        <dbReference type="ARBA" id="ARBA00022475"/>
    </source>
</evidence>
<name>A0ABQ2KL72_9MICO</name>
<accession>A0ABQ2KL72</accession>
<reference evidence="11" key="1">
    <citation type="journal article" date="2019" name="Int. J. Syst. Evol. Microbiol.">
        <title>The Global Catalogue of Microorganisms (GCM) 10K type strain sequencing project: providing services to taxonomists for standard genome sequencing and annotation.</title>
        <authorList>
            <consortium name="The Broad Institute Genomics Platform"/>
            <consortium name="The Broad Institute Genome Sequencing Center for Infectious Disease"/>
            <person name="Wu L."/>
            <person name="Ma J."/>
        </authorList>
    </citation>
    <scope>NUCLEOTIDE SEQUENCE [LARGE SCALE GENOMIC DNA]</scope>
    <source>
        <strain evidence="11">CGMCC 1.6960</strain>
    </source>
</reference>
<dbReference type="EMBL" id="BMLM01000002">
    <property type="protein sequence ID" value="GGN86813.1"/>
    <property type="molecule type" value="Genomic_DNA"/>
</dbReference>
<evidence type="ECO:0000256" key="9">
    <source>
        <dbReference type="SAM" id="Phobius"/>
    </source>
</evidence>
<dbReference type="PANTHER" id="PTHR30561:SF0">
    <property type="entry name" value="GUANIDINIUM EXPORTER"/>
    <property type="match status" value="1"/>
</dbReference>
<dbReference type="InterPro" id="IPR000390">
    <property type="entry name" value="Small_drug/metabolite_transptr"/>
</dbReference>
<evidence type="ECO:0000256" key="8">
    <source>
        <dbReference type="SAM" id="MobiDB-lite"/>
    </source>
</evidence>
<dbReference type="Pfam" id="PF00893">
    <property type="entry name" value="Multi_Drug_Res"/>
    <property type="match status" value="1"/>
</dbReference>
<dbReference type="InterPro" id="IPR037185">
    <property type="entry name" value="EmrE-like"/>
</dbReference>
<feature type="transmembrane region" description="Helical" evidence="9">
    <location>
        <begin position="52"/>
        <end position="72"/>
    </location>
</feature>
<organism evidence="10 11">
    <name type="scientific">Agrococcus terreus</name>
    <dbReference type="NCBI Taxonomy" id="574649"/>
    <lineage>
        <taxon>Bacteria</taxon>
        <taxon>Bacillati</taxon>
        <taxon>Actinomycetota</taxon>
        <taxon>Actinomycetes</taxon>
        <taxon>Micrococcales</taxon>
        <taxon>Microbacteriaceae</taxon>
        <taxon>Agrococcus</taxon>
    </lineage>
</organism>
<evidence type="ECO:0000256" key="4">
    <source>
        <dbReference type="ARBA" id="ARBA00022692"/>
    </source>
</evidence>
<gene>
    <name evidence="10" type="ORF">GCM10010968_20680</name>
</gene>
<evidence type="ECO:0000256" key="1">
    <source>
        <dbReference type="ARBA" id="ARBA00004651"/>
    </source>
</evidence>
<dbReference type="Proteomes" id="UP000626982">
    <property type="component" value="Unassembled WGS sequence"/>
</dbReference>
<evidence type="ECO:0000256" key="2">
    <source>
        <dbReference type="ARBA" id="ARBA00022448"/>
    </source>
</evidence>
<keyword evidence="5 9" id="KW-1133">Transmembrane helix</keyword>
<dbReference type="SUPFAM" id="SSF103481">
    <property type="entry name" value="Multidrug resistance efflux transporter EmrE"/>
    <property type="match status" value="1"/>
</dbReference>
<evidence type="ECO:0000256" key="5">
    <source>
        <dbReference type="ARBA" id="ARBA00022989"/>
    </source>
</evidence>
<evidence type="ECO:0000256" key="7">
    <source>
        <dbReference type="RuleBase" id="RU003942"/>
    </source>
</evidence>
<keyword evidence="4 7" id="KW-0812">Transmembrane</keyword>
<evidence type="ECO:0000313" key="11">
    <source>
        <dbReference type="Proteomes" id="UP000626982"/>
    </source>
</evidence>
<feature type="transmembrane region" description="Helical" evidence="9">
    <location>
        <begin position="84"/>
        <end position="102"/>
    </location>
</feature>
<evidence type="ECO:0000256" key="6">
    <source>
        <dbReference type="ARBA" id="ARBA00023136"/>
    </source>
</evidence>
<dbReference type="InterPro" id="IPR045324">
    <property type="entry name" value="Small_multidrug_res"/>
</dbReference>
<keyword evidence="3" id="KW-1003">Cell membrane</keyword>
<feature type="region of interest" description="Disordered" evidence="8">
    <location>
        <begin position="132"/>
        <end position="160"/>
    </location>
</feature>
<comment type="similarity">
    <text evidence="7">Belongs to the drug/metabolite transporter (DMT) superfamily. Small multidrug resistance (SMR) (TC 2.A.7.1) family.</text>
</comment>
<comment type="caution">
    <text evidence="10">The sequence shown here is derived from an EMBL/GenBank/DDBJ whole genome shotgun (WGS) entry which is preliminary data.</text>
</comment>
<dbReference type="Gene3D" id="1.10.3730.20">
    <property type="match status" value="1"/>
</dbReference>
<keyword evidence="2" id="KW-0813">Transport</keyword>
<evidence type="ECO:0000313" key="10">
    <source>
        <dbReference type="EMBL" id="GGN86813.1"/>
    </source>
</evidence>
<feature type="transmembrane region" description="Helical" evidence="9">
    <location>
        <begin position="28"/>
        <end position="46"/>
    </location>
</feature>
<comment type="subcellular location">
    <subcellularLocation>
        <location evidence="1 7">Cell membrane</location>
        <topology evidence="1 7">Multi-pass membrane protein</topology>
    </subcellularLocation>
</comment>
<dbReference type="RefSeq" id="WP_188718237.1">
    <property type="nucleotide sequence ID" value="NZ_BAABBD010000003.1"/>
</dbReference>
<keyword evidence="6 9" id="KW-0472">Membrane</keyword>
<dbReference type="PANTHER" id="PTHR30561">
    <property type="entry name" value="SMR FAMILY PROTON-DEPENDENT DRUG EFFLUX TRANSPORTER SUGE"/>
    <property type="match status" value="1"/>
</dbReference>
<evidence type="ECO:0008006" key="12">
    <source>
        <dbReference type="Google" id="ProtNLM"/>
    </source>
</evidence>
<protein>
    <recommendedName>
        <fullName evidence="12">Quaternary ammonium compound-resistance protein SugE</fullName>
    </recommendedName>
</protein>
<keyword evidence="11" id="KW-1185">Reference proteome</keyword>
<proteinExistence type="inferred from homology"/>
<feature type="transmembrane region" description="Helical" evidence="9">
    <location>
        <begin position="108"/>
        <end position="126"/>
    </location>
</feature>
<sequence>MAGAQSGGARSAGVPGGDARAAAAGRSAWIVLVVSAVLEAVWATALGESQGLTQPVPTVVFAIGIVLSMIGLERAARSIPIGTAYAVWVGLGAALTVGWAIATGAQAFSWWTVLFVAVIVAAVIGLKLTAPKPAAPAAPTSDRGARGLTTPPPSRGSRIE</sequence>